<dbReference type="EC" id="5.4.2.8" evidence="1"/>
<dbReference type="AlphaFoldDB" id="A0A678QR86"/>
<keyword evidence="1" id="KW-0413">Isomerase</keyword>
<dbReference type="EMBL" id="KU353525">
    <property type="protein sequence ID" value="APU87392.1"/>
    <property type="molecule type" value="mRNA"/>
</dbReference>
<evidence type="ECO:0000313" key="1">
    <source>
        <dbReference type="EMBL" id="APU87392.1"/>
    </source>
</evidence>
<proteinExistence type="evidence at transcript level"/>
<dbReference type="GO" id="GO:0004615">
    <property type="term" value="F:phosphomannomutase activity"/>
    <property type="evidence" value="ECO:0007669"/>
    <property type="project" value="UniProtKB-EC"/>
</dbReference>
<reference evidence="1" key="1">
    <citation type="submission" date="2015-12" db="EMBL/GenBank/DDBJ databases">
        <authorList>
            <person name="Chaudhury A."/>
            <person name="Soni S."/>
            <person name="Yadav A."/>
            <person name="Bhardwaj C."/>
            <person name="Bala K."/>
            <person name="Yadav A."/>
            <person name="Sheoran P."/>
            <person name="Verma M."/>
        </authorList>
    </citation>
    <scope>NUCLEOTIDE SEQUENCE</scope>
    <source>
        <strain evidence="1">HG365</strain>
    </source>
</reference>
<name>A0A678QR86_CYATE</name>
<organism evidence="1">
    <name type="scientific">Cyamopsis tetragonoloba</name>
    <name type="common">Guar</name>
    <name type="synonym">Cluster bean</name>
    <dbReference type="NCBI Taxonomy" id="3832"/>
    <lineage>
        <taxon>Eukaryota</taxon>
        <taxon>Viridiplantae</taxon>
        <taxon>Streptophyta</taxon>
        <taxon>Embryophyta</taxon>
        <taxon>Tracheophyta</taxon>
        <taxon>Spermatophyta</taxon>
        <taxon>Magnoliopsida</taxon>
        <taxon>eudicotyledons</taxon>
        <taxon>Gunneridae</taxon>
        <taxon>Pentapetalae</taxon>
        <taxon>rosids</taxon>
        <taxon>fabids</taxon>
        <taxon>Fabales</taxon>
        <taxon>Fabaceae</taxon>
        <taxon>Papilionoideae</taxon>
        <taxon>50 kb inversion clade</taxon>
        <taxon>NPAAA clade</taxon>
        <taxon>indigoferoid/millettioid clade</taxon>
        <taxon>Indigofereae</taxon>
        <taxon>Cyamopsis</taxon>
    </lineage>
</organism>
<accession>A0A678QR86</accession>
<protein>
    <submittedName>
        <fullName evidence="1">Phosphomannomutase</fullName>
        <ecNumber evidence="1">5.4.2.8</ecNumber>
    </submittedName>
</protein>
<sequence length="47" mass="5407">MMRMLSYFSNSYLSSWLQFHPIGETFSIPLRNSINVPLLIGISRSAM</sequence>